<dbReference type="InterPro" id="IPR035906">
    <property type="entry name" value="MetI-like_sf"/>
</dbReference>
<comment type="subcellular location">
    <subcellularLocation>
        <location evidence="5">Cell membrane</location>
        <topology evidence="5">Multi-pass membrane protein</topology>
    </subcellularLocation>
    <subcellularLocation>
        <location evidence="1">Membrane</location>
        <topology evidence="1">Multi-pass membrane protein</topology>
    </subcellularLocation>
</comment>
<feature type="transmembrane region" description="Helical" evidence="5">
    <location>
        <begin position="386"/>
        <end position="408"/>
    </location>
</feature>
<comment type="similarity">
    <text evidence="5">Belongs to the binding-protein-dependent transport system permease family.</text>
</comment>
<keyword evidence="4 5" id="KW-0472">Membrane</keyword>
<feature type="transmembrane region" description="Helical" evidence="5">
    <location>
        <begin position="190"/>
        <end position="217"/>
    </location>
</feature>
<feature type="transmembrane region" description="Helical" evidence="5">
    <location>
        <begin position="554"/>
        <end position="573"/>
    </location>
</feature>
<evidence type="ECO:0000256" key="4">
    <source>
        <dbReference type="ARBA" id="ARBA00023136"/>
    </source>
</evidence>
<dbReference type="PANTHER" id="PTHR42744:SF1">
    <property type="entry name" value="BINDING-PROTEIN-DEPENDENT TRANSPORT SYSTEMS INNER MEMBRANE COMPONENT"/>
    <property type="match status" value="1"/>
</dbReference>
<feature type="domain" description="ABC transmembrane type-1" evidence="6">
    <location>
        <begin position="75"/>
        <end position="269"/>
    </location>
</feature>
<feature type="transmembrane region" description="Helical" evidence="5">
    <location>
        <begin position="490"/>
        <end position="507"/>
    </location>
</feature>
<evidence type="ECO:0000259" key="6">
    <source>
        <dbReference type="PROSITE" id="PS50928"/>
    </source>
</evidence>
<evidence type="ECO:0000256" key="3">
    <source>
        <dbReference type="ARBA" id="ARBA00022989"/>
    </source>
</evidence>
<dbReference type="PROSITE" id="PS50928">
    <property type="entry name" value="ABC_TM1"/>
    <property type="match status" value="2"/>
</dbReference>
<gene>
    <name evidence="7" type="ORF">MOV08_42585</name>
</gene>
<dbReference type="Pfam" id="PF00528">
    <property type="entry name" value="BPD_transp_1"/>
    <property type="match status" value="2"/>
</dbReference>
<evidence type="ECO:0000256" key="2">
    <source>
        <dbReference type="ARBA" id="ARBA00022692"/>
    </source>
</evidence>
<feature type="transmembrane region" description="Helical" evidence="5">
    <location>
        <begin position="449"/>
        <end position="469"/>
    </location>
</feature>
<feature type="transmembrane region" description="Helical" evidence="5">
    <location>
        <begin position="109"/>
        <end position="137"/>
    </location>
</feature>
<feature type="transmembrane region" description="Helical" evidence="5">
    <location>
        <begin position="345"/>
        <end position="366"/>
    </location>
</feature>
<evidence type="ECO:0000313" key="7">
    <source>
        <dbReference type="EMBL" id="WEB45328.1"/>
    </source>
</evidence>
<protein>
    <submittedName>
        <fullName evidence="7">ABC transporter permease subunit</fullName>
    </submittedName>
</protein>
<dbReference type="SUPFAM" id="SSF161098">
    <property type="entry name" value="MetI-like"/>
    <property type="match status" value="2"/>
</dbReference>
<keyword evidence="8" id="KW-1185">Reference proteome</keyword>
<feature type="transmembrane region" description="Helical" evidence="5">
    <location>
        <begin position="149"/>
        <end position="169"/>
    </location>
</feature>
<evidence type="ECO:0000256" key="1">
    <source>
        <dbReference type="ARBA" id="ARBA00004141"/>
    </source>
</evidence>
<dbReference type="Proteomes" id="UP001218629">
    <property type="component" value="Chromosome"/>
</dbReference>
<evidence type="ECO:0000313" key="8">
    <source>
        <dbReference type="Proteomes" id="UP001218629"/>
    </source>
</evidence>
<dbReference type="EMBL" id="CP095749">
    <property type="protein sequence ID" value="WEB45328.1"/>
    <property type="molecule type" value="Genomic_DNA"/>
</dbReference>
<sequence length="586" mass="63459">MRETEVVPVAGEGGFPSRAVWRRPGLRWVDVLVAAALVALLYGLLRLAPGLNAPFLPGQAPSSVSTDPSHLPYYAMRSLLRMFAALVASVLFTFVYATAAARLRRAERVLLPVLDILQSVPVLGFLSVTVTAFINLFPGSELGLECASIFAIFTAMAWNMTFAFYYSLTSQPRDLDEGSRVMRLTKWQRFWQLDVPSGMIPLVWNGMMSFGGAWFFLAASESISVLNHTYALPGMGSYAAAAISKGDLGGVGIAVAVMVLMVIGVNVVFWRPMVAWSERFRVEESEAAERPRSLVLDLLRRSSVPELIGRPLRPAGRALERWTRPFGLAEHPLARPAVRERTGDVFFAGAVAVLVLFGAWKALGYVQSTVGLGEFGHAFAVGAATFGRVVLLLIVATVVWVPIGVWIGMNPKVTRFAQPVVQVLASFPANFLFPFATALFVAWGISLDIGSVLLMALGAQWYILFNVIAGASAIPSDLREAMTGFQVGGALRWGSFILPAIFPYYVTGGITAAGGAWNASIVAEVVAYGQHHLTATGLGAYIAQATSTGDFPKILVGIVVMAVYVVGLNRLLWRRLYRLAESRYAM</sequence>
<feature type="transmembrane region" description="Helical" evidence="5">
    <location>
        <begin position="28"/>
        <end position="48"/>
    </location>
</feature>
<organism evidence="7 8">
    <name type="scientific">Streptomyces yunnanensis</name>
    <dbReference type="NCBI Taxonomy" id="156453"/>
    <lineage>
        <taxon>Bacteria</taxon>
        <taxon>Bacillati</taxon>
        <taxon>Actinomycetota</taxon>
        <taxon>Actinomycetes</taxon>
        <taxon>Kitasatosporales</taxon>
        <taxon>Streptomycetaceae</taxon>
        <taxon>Streptomyces</taxon>
    </lineage>
</organism>
<evidence type="ECO:0000256" key="5">
    <source>
        <dbReference type="RuleBase" id="RU363032"/>
    </source>
</evidence>
<dbReference type="PANTHER" id="PTHR42744">
    <property type="entry name" value="BINDING-PROTEIN-DEPENDENT TRANSPORT SYSTEMS INNER MEMBRANE COMPONENT"/>
    <property type="match status" value="1"/>
</dbReference>
<keyword evidence="2 5" id="KW-0812">Transmembrane</keyword>
<reference evidence="7 8" key="1">
    <citation type="submission" date="2022-03" db="EMBL/GenBank/DDBJ databases">
        <title>Streptomyces yunnanensis P86,complete genome.</title>
        <authorList>
            <person name="Chen S."/>
            <person name="Zhang Q."/>
        </authorList>
    </citation>
    <scope>NUCLEOTIDE SEQUENCE [LARGE SCALE GENOMIC DNA]</scope>
    <source>
        <strain evidence="7 8">P86</strain>
    </source>
</reference>
<feature type="domain" description="ABC transmembrane type-1" evidence="6">
    <location>
        <begin position="386"/>
        <end position="572"/>
    </location>
</feature>
<feature type="transmembrane region" description="Helical" evidence="5">
    <location>
        <begin position="248"/>
        <end position="270"/>
    </location>
</feature>
<accession>A0ABY8AK33</accession>
<name>A0ABY8AK33_9ACTN</name>
<proteinExistence type="inferred from homology"/>
<dbReference type="InterPro" id="IPR000515">
    <property type="entry name" value="MetI-like"/>
</dbReference>
<feature type="transmembrane region" description="Helical" evidence="5">
    <location>
        <begin position="420"/>
        <end position="443"/>
    </location>
</feature>
<feature type="transmembrane region" description="Helical" evidence="5">
    <location>
        <begin position="79"/>
        <end position="97"/>
    </location>
</feature>
<dbReference type="Gene3D" id="1.10.3720.10">
    <property type="entry name" value="MetI-like"/>
    <property type="match status" value="2"/>
</dbReference>
<dbReference type="RefSeq" id="WP_275311514.1">
    <property type="nucleotide sequence ID" value="NZ_CP095749.1"/>
</dbReference>
<keyword evidence="5" id="KW-0813">Transport</keyword>
<keyword evidence="3 5" id="KW-1133">Transmembrane helix</keyword>
<dbReference type="CDD" id="cd06261">
    <property type="entry name" value="TM_PBP2"/>
    <property type="match status" value="2"/>
</dbReference>